<organism evidence="1 2">
    <name type="scientific">Elysia marginata</name>
    <dbReference type="NCBI Taxonomy" id="1093978"/>
    <lineage>
        <taxon>Eukaryota</taxon>
        <taxon>Metazoa</taxon>
        <taxon>Spiralia</taxon>
        <taxon>Lophotrochozoa</taxon>
        <taxon>Mollusca</taxon>
        <taxon>Gastropoda</taxon>
        <taxon>Heterobranchia</taxon>
        <taxon>Euthyneura</taxon>
        <taxon>Panpulmonata</taxon>
        <taxon>Sacoglossa</taxon>
        <taxon>Placobranchoidea</taxon>
        <taxon>Plakobranchidae</taxon>
        <taxon>Elysia</taxon>
    </lineage>
</organism>
<protein>
    <submittedName>
        <fullName evidence="1">Endonuclease domain of the non-LTR retrotransposon LINE-1</fullName>
    </submittedName>
</protein>
<evidence type="ECO:0000313" key="2">
    <source>
        <dbReference type="Proteomes" id="UP000762676"/>
    </source>
</evidence>
<dbReference type="EMBL" id="BMAT01014118">
    <property type="protein sequence ID" value="GFS26449.1"/>
    <property type="molecule type" value="Genomic_DNA"/>
</dbReference>
<dbReference type="Proteomes" id="UP000762676">
    <property type="component" value="Unassembled WGS sequence"/>
</dbReference>
<name>A0AAV4JUT0_9GAST</name>
<keyword evidence="1" id="KW-0378">Hydrolase</keyword>
<comment type="caution">
    <text evidence="1">The sequence shown here is derived from an EMBL/GenBank/DDBJ whole genome shotgun (WGS) entry which is preliminary data.</text>
</comment>
<proteinExistence type="predicted"/>
<keyword evidence="1" id="KW-0255">Endonuclease</keyword>
<keyword evidence="2" id="KW-1185">Reference proteome</keyword>
<dbReference type="GO" id="GO:0004519">
    <property type="term" value="F:endonuclease activity"/>
    <property type="evidence" value="ECO:0007669"/>
    <property type="project" value="UniProtKB-KW"/>
</dbReference>
<accession>A0AAV4JUT0</accession>
<gene>
    <name evidence="1" type="ORF">ElyMa_007054400</name>
</gene>
<sequence>MESQHPDALKIVTGVFNHCDAATALSALPLQQEVNRPTRGEKTLDLFLVNVNNVYSCHNPPLSGRSDHNLVLLRPTCRPMTLRVHPKET</sequence>
<dbReference type="AlphaFoldDB" id="A0AAV4JUT0"/>
<keyword evidence="1" id="KW-0540">Nuclease</keyword>
<reference evidence="1 2" key="1">
    <citation type="journal article" date="2021" name="Elife">
        <title>Chloroplast acquisition without the gene transfer in kleptoplastic sea slugs, Plakobranchus ocellatus.</title>
        <authorList>
            <person name="Maeda T."/>
            <person name="Takahashi S."/>
            <person name="Yoshida T."/>
            <person name="Shimamura S."/>
            <person name="Takaki Y."/>
            <person name="Nagai Y."/>
            <person name="Toyoda A."/>
            <person name="Suzuki Y."/>
            <person name="Arimoto A."/>
            <person name="Ishii H."/>
            <person name="Satoh N."/>
            <person name="Nishiyama T."/>
            <person name="Hasebe M."/>
            <person name="Maruyama T."/>
            <person name="Minagawa J."/>
            <person name="Obokata J."/>
            <person name="Shigenobu S."/>
        </authorList>
    </citation>
    <scope>NUCLEOTIDE SEQUENCE [LARGE SCALE GENOMIC DNA]</scope>
</reference>
<evidence type="ECO:0000313" key="1">
    <source>
        <dbReference type="EMBL" id="GFS26449.1"/>
    </source>
</evidence>